<name>A0ABW5FK15_9PSEU</name>
<dbReference type="InterPro" id="IPR023365">
    <property type="entry name" value="Sortase_dom-sf"/>
</dbReference>
<dbReference type="Pfam" id="PF04203">
    <property type="entry name" value="Sortase"/>
    <property type="match status" value="1"/>
</dbReference>
<dbReference type="CDD" id="cd05829">
    <property type="entry name" value="Sortase_F"/>
    <property type="match status" value="1"/>
</dbReference>
<dbReference type="RefSeq" id="WP_378261059.1">
    <property type="nucleotide sequence ID" value="NZ_JBHUKR010000004.1"/>
</dbReference>
<gene>
    <name evidence="3" type="ORF">ACFSXZ_03265</name>
</gene>
<dbReference type="EMBL" id="JBHUKR010000004">
    <property type="protein sequence ID" value="MFD2415343.1"/>
    <property type="molecule type" value="Genomic_DNA"/>
</dbReference>
<keyword evidence="4" id="KW-1185">Reference proteome</keyword>
<accession>A0ABW5FK15</accession>
<dbReference type="NCBIfam" id="NF033748">
    <property type="entry name" value="class_F_sortase"/>
    <property type="match status" value="1"/>
</dbReference>
<protein>
    <submittedName>
        <fullName evidence="3">Class F sortase</fullName>
    </submittedName>
</protein>
<evidence type="ECO:0000256" key="2">
    <source>
        <dbReference type="SAM" id="MobiDB-lite"/>
    </source>
</evidence>
<sequence>MPALGACAVESEGSTVAPAASSPATTTTTDASLPRSNPTHVRIPKIGVESTLVPLGLNKDGTLQVPPLNQAMQAGWYRLGPTPGEVGPAVIAGHVDGDGHKGVFYDLKSLAPGDDIDIDREDGTTAHFRVDHVSEVPKNAFPTEAVYGDTDTPELRLITCGGAFDRSARSYVDNIIVFADLT</sequence>
<evidence type="ECO:0000313" key="3">
    <source>
        <dbReference type="EMBL" id="MFD2415343.1"/>
    </source>
</evidence>
<feature type="compositionally biased region" description="Low complexity" evidence="2">
    <location>
        <begin position="14"/>
        <end position="36"/>
    </location>
</feature>
<dbReference type="SUPFAM" id="SSF63817">
    <property type="entry name" value="Sortase"/>
    <property type="match status" value="1"/>
</dbReference>
<dbReference type="Gene3D" id="2.40.260.10">
    <property type="entry name" value="Sortase"/>
    <property type="match status" value="1"/>
</dbReference>
<organism evidence="3 4">
    <name type="scientific">Amycolatopsis pigmentata</name>
    <dbReference type="NCBI Taxonomy" id="450801"/>
    <lineage>
        <taxon>Bacteria</taxon>
        <taxon>Bacillati</taxon>
        <taxon>Actinomycetota</taxon>
        <taxon>Actinomycetes</taxon>
        <taxon>Pseudonocardiales</taxon>
        <taxon>Pseudonocardiaceae</taxon>
        <taxon>Amycolatopsis</taxon>
    </lineage>
</organism>
<dbReference type="Proteomes" id="UP001597417">
    <property type="component" value="Unassembled WGS sequence"/>
</dbReference>
<feature type="region of interest" description="Disordered" evidence="2">
    <location>
        <begin position="1"/>
        <end position="40"/>
    </location>
</feature>
<proteinExistence type="predicted"/>
<keyword evidence="1" id="KW-0378">Hydrolase</keyword>
<comment type="caution">
    <text evidence="3">The sequence shown here is derived from an EMBL/GenBank/DDBJ whole genome shotgun (WGS) entry which is preliminary data.</text>
</comment>
<dbReference type="InterPro" id="IPR042001">
    <property type="entry name" value="Sortase_F"/>
</dbReference>
<evidence type="ECO:0000256" key="1">
    <source>
        <dbReference type="ARBA" id="ARBA00022801"/>
    </source>
</evidence>
<reference evidence="4" key="1">
    <citation type="journal article" date="2019" name="Int. J. Syst. Evol. Microbiol.">
        <title>The Global Catalogue of Microorganisms (GCM) 10K type strain sequencing project: providing services to taxonomists for standard genome sequencing and annotation.</title>
        <authorList>
            <consortium name="The Broad Institute Genomics Platform"/>
            <consortium name="The Broad Institute Genome Sequencing Center for Infectious Disease"/>
            <person name="Wu L."/>
            <person name="Ma J."/>
        </authorList>
    </citation>
    <scope>NUCLEOTIDE SEQUENCE [LARGE SCALE GENOMIC DNA]</scope>
    <source>
        <strain evidence="4">CGMCC 4.7645</strain>
    </source>
</reference>
<dbReference type="InterPro" id="IPR005754">
    <property type="entry name" value="Sortase"/>
</dbReference>
<evidence type="ECO:0000313" key="4">
    <source>
        <dbReference type="Proteomes" id="UP001597417"/>
    </source>
</evidence>